<sequence length="105" mass="12166">MNQWKEEIRKVPGYEIEWYAVFEITEGNLELLDKESVSIEVLRKIEPMVASVIHDLKAISEAELRDEPMEKRKLDVLVNTEKGFISMSLVSDSILVIASLRKKEF</sequence>
<dbReference type="GeneID" id="30680911"/>
<dbReference type="EMBL" id="CP006867">
    <property type="protein sequence ID" value="ALU12807.1"/>
    <property type="molecule type" value="Genomic_DNA"/>
</dbReference>
<name>A0A0U3FSD8_9CREN</name>
<gene>
    <name evidence="1" type="ORF">EYM_07695</name>
</gene>
<organism evidence="1 2">
    <name type="scientific">Ignicoccus islandicus DSM 13165</name>
    <dbReference type="NCBI Taxonomy" id="940295"/>
    <lineage>
        <taxon>Archaea</taxon>
        <taxon>Thermoproteota</taxon>
        <taxon>Thermoprotei</taxon>
        <taxon>Desulfurococcales</taxon>
        <taxon>Desulfurococcaceae</taxon>
        <taxon>Ignicoccus</taxon>
    </lineage>
</organism>
<dbReference type="OrthoDB" id="380591at2157"/>
<proteinExistence type="predicted"/>
<dbReference type="STRING" id="940295.EYM_07695"/>
<evidence type="ECO:0000313" key="2">
    <source>
        <dbReference type="Proteomes" id="UP000060778"/>
    </source>
</evidence>
<evidence type="ECO:0000313" key="1">
    <source>
        <dbReference type="EMBL" id="ALU12807.1"/>
    </source>
</evidence>
<reference evidence="1 2" key="1">
    <citation type="submission" date="2013-11" db="EMBL/GenBank/DDBJ databases">
        <title>Comparative genomics of Ignicoccus.</title>
        <authorList>
            <person name="Podar M."/>
        </authorList>
    </citation>
    <scope>NUCLEOTIDE SEQUENCE [LARGE SCALE GENOMIC DNA]</scope>
    <source>
        <strain evidence="1 2">DSM 13165</strain>
    </source>
</reference>
<dbReference type="RefSeq" id="WP_075050493.1">
    <property type="nucleotide sequence ID" value="NZ_CP006867.1"/>
</dbReference>
<keyword evidence="2" id="KW-1185">Reference proteome</keyword>
<dbReference type="AlphaFoldDB" id="A0A0U3FSD8"/>
<dbReference type="KEGG" id="iis:EYM_07695"/>
<accession>A0A0U3FSD8</accession>
<protein>
    <submittedName>
        <fullName evidence="1">Uncharacterized protein</fullName>
    </submittedName>
</protein>
<dbReference type="Proteomes" id="UP000060778">
    <property type="component" value="Chromosome"/>
</dbReference>